<dbReference type="InterPro" id="IPR000889">
    <property type="entry name" value="Glutathione_peroxidase"/>
</dbReference>
<dbReference type="CDD" id="cd00340">
    <property type="entry name" value="GSH_Peroxidase"/>
    <property type="match status" value="1"/>
</dbReference>
<dbReference type="Gene3D" id="3.40.30.10">
    <property type="entry name" value="Glutaredoxin"/>
    <property type="match status" value="1"/>
</dbReference>
<dbReference type="Proteomes" id="UP001482231">
    <property type="component" value="Unassembled WGS sequence"/>
</dbReference>
<reference evidence="6 7" key="1">
    <citation type="submission" date="2024-02" db="EMBL/GenBank/DDBJ databases">
        <title>New thermophilic sulfur-oxidizing bacteria from a hot springs of the Uzon caldera (Kamchatka, Russia).</title>
        <authorList>
            <person name="Dukat A.M."/>
            <person name="Elcheninov A.G."/>
            <person name="Frolov E.N."/>
        </authorList>
    </citation>
    <scope>NUCLEOTIDE SEQUENCE [LARGE SCALE GENOMIC DNA]</scope>
    <source>
        <strain evidence="6 7">AK1</strain>
    </source>
</reference>
<dbReference type="InterPro" id="IPR036249">
    <property type="entry name" value="Thioredoxin-like_sf"/>
</dbReference>
<dbReference type="RefSeq" id="WP_347306597.1">
    <property type="nucleotide sequence ID" value="NZ_JBAJEX010000001.1"/>
</dbReference>
<organism evidence="6 7">
    <name type="scientific">Thiobacter aerophilum</name>
    <dbReference type="NCBI Taxonomy" id="3121275"/>
    <lineage>
        <taxon>Bacteria</taxon>
        <taxon>Pseudomonadati</taxon>
        <taxon>Pseudomonadota</taxon>
        <taxon>Betaproteobacteria</taxon>
        <taxon>Burkholderiales</taxon>
        <taxon>Thiobacteraceae</taxon>
        <taxon>Thiobacter</taxon>
    </lineage>
</organism>
<dbReference type="InterPro" id="IPR013766">
    <property type="entry name" value="Thioredoxin_domain"/>
</dbReference>
<sequence>MIWPFTAHATDTQAGSAYDYSFTTLIGNKPLPLAQYKGKVLLVVNTASQCGFTPQYKGLEALYEKYRARGLVVIGVPSNDFGSQEPGSSEQIANFCQVNYGVSFPMAAKVHVKGDEAHPFYQWARERFGLAGAPKWNFHKYLVGPDGRLVDYFHSTTEPESPRLIKAIEAVLPR</sequence>
<evidence type="ECO:0000259" key="5">
    <source>
        <dbReference type="PROSITE" id="PS51352"/>
    </source>
</evidence>
<evidence type="ECO:0000313" key="6">
    <source>
        <dbReference type="EMBL" id="MEO1765976.1"/>
    </source>
</evidence>
<dbReference type="SUPFAM" id="SSF52833">
    <property type="entry name" value="Thioredoxin-like"/>
    <property type="match status" value="1"/>
</dbReference>
<comment type="caution">
    <text evidence="6">The sequence shown here is derived from an EMBL/GenBank/DDBJ whole genome shotgun (WGS) entry which is preliminary data.</text>
</comment>
<keyword evidence="7" id="KW-1185">Reference proteome</keyword>
<dbReference type="PROSITE" id="PS51352">
    <property type="entry name" value="THIOREDOXIN_2"/>
    <property type="match status" value="1"/>
</dbReference>
<protein>
    <recommendedName>
        <fullName evidence="4">Glutathione peroxidase</fullName>
    </recommendedName>
</protein>
<evidence type="ECO:0000313" key="7">
    <source>
        <dbReference type="Proteomes" id="UP001482231"/>
    </source>
</evidence>
<dbReference type="PANTHER" id="PTHR11592">
    <property type="entry name" value="GLUTATHIONE PEROXIDASE"/>
    <property type="match status" value="1"/>
</dbReference>
<gene>
    <name evidence="6" type="ORF">V6E02_01915</name>
</gene>
<evidence type="ECO:0000256" key="2">
    <source>
        <dbReference type="ARBA" id="ARBA00022559"/>
    </source>
</evidence>
<name>A0ABV0EBD8_9BURK</name>
<dbReference type="PROSITE" id="PS00460">
    <property type="entry name" value="GLUTATHIONE_PEROXID_1"/>
    <property type="match status" value="1"/>
</dbReference>
<evidence type="ECO:0000256" key="1">
    <source>
        <dbReference type="ARBA" id="ARBA00006926"/>
    </source>
</evidence>
<proteinExistence type="inferred from homology"/>
<feature type="domain" description="Thioredoxin" evidence="5">
    <location>
        <begin position="1"/>
        <end position="173"/>
    </location>
</feature>
<dbReference type="EMBL" id="JBAJEX010000001">
    <property type="protein sequence ID" value="MEO1765976.1"/>
    <property type="molecule type" value="Genomic_DNA"/>
</dbReference>
<dbReference type="InterPro" id="IPR029759">
    <property type="entry name" value="GPX_AS"/>
</dbReference>
<dbReference type="PROSITE" id="PS51355">
    <property type="entry name" value="GLUTATHIONE_PEROXID_3"/>
    <property type="match status" value="1"/>
</dbReference>
<accession>A0ABV0EBD8</accession>
<dbReference type="Pfam" id="PF00255">
    <property type="entry name" value="GSHPx"/>
    <property type="match status" value="1"/>
</dbReference>
<comment type="similarity">
    <text evidence="1 4">Belongs to the glutathione peroxidase family.</text>
</comment>
<dbReference type="PRINTS" id="PR01011">
    <property type="entry name" value="GLUTPROXDASE"/>
</dbReference>
<evidence type="ECO:0000256" key="3">
    <source>
        <dbReference type="ARBA" id="ARBA00023002"/>
    </source>
</evidence>
<evidence type="ECO:0000256" key="4">
    <source>
        <dbReference type="RuleBase" id="RU000499"/>
    </source>
</evidence>
<dbReference type="PANTHER" id="PTHR11592:SF78">
    <property type="entry name" value="GLUTATHIONE PEROXIDASE"/>
    <property type="match status" value="1"/>
</dbReference>
<keyword evidence="3 4" id="KW-0560">Oxidoreductase</keyword>
<dbReference type="PIRSF" id="PIRSF000303">
    <property type="entry name" value="Glutathion_perox"/>
    <property type="match status" value="1"/>
</dbReference>
<keyword evidence="2 4" id="KW-0575">Peroxidase</keyword>
<dbReference type="GO" id="GO:0004601">
    <property type="term" value="F:peroxidase activity"/>
    <property type="evidence" value="ECO:0007669"/>
    <property type="project" value="UniProtKB-KW"/>
</dbReference>